<dbReference type="GO" id="GO:0004672">
    <property type="term" value="F:protein kinase activity"/>
    <property type="evidence" value="ECO:0007669"/>
    <property type="project" value="InterPro"/>
</dbReference>
<dbReference type="InterPro" id="IPR011009">
    <property type="entry name" value="Kinase-like_dom_sf"/>
</dbReference>
<dbReference type="Proteomes" id="UP001327560">
    <property type="component" value="Chromosome 2"/>
</dbReference>
<evidence type="ECO:0000313" key="2">
    <source>
        <dbReference type="EMBL" id="WOK97719.1"/>
    </source>
</evidence>
<dbReference type="PROSITE" id="PS50011">
    <property type="entry name" value="PROTEIN_KINASE_DOM"/>
    <property type="match status" value="1"/>
</dbReference>
<reference evidence="2 3" key="1">
    <citation type="submission" date="2023-10" db="EMBL/GenBank/DDBJ databases">
        <title>Chromosome-scale genome assembly provides insights into flower coloration mechanisms of Canna indica.</title>
        <authorList>
            <person name="Li C."/>
        </authorList>
    </citation>
    <scope>NUCLEOTIDE SEQUENCE [LARGE SCALE GENOMIC DNA]</scope>
    <source>
        <tissue evidence="2">Flower</tissue>
    </source>
</reference>
<accession>A0AAQ3Q6I5</accession>
<dbReference type="FunFam" id="1.10.510.10:FF:000284">
    <property type="entry name" value="Putative receptor-like serine/threonine-protein kinase"/>
    <property type="match status" value="1"/>
</dbReference>
<dbReference type="Pfam" id="PF00069">
    <property type="entry name" value="Pkinase"/>
    <property type="match status" value="1"/>
</dbReference>
<dbReference type="Gene3D" id="3.30.200.20">
    <property type="entry name" value="Phosphorylase Kinase, domain 1"/>
    <property type="match status" value="1"/>
</dbReference>
<feature type="domain" description="Protein kinase" evidence="1">
    <location>
        <begin position="194"/>
        <end position="479"/>
    </location>
</feature>
<dbReference type="PANTHER" id="PTHR47987">
    <property type="entry name" value="OS08G0249100 PROTEIN"/>
    <property type="match status" value="1"/>
</dbReference>
<dbReference type="GO" id="GO:0005524">
    <property type="term" value="F:ATP binding"/>
    <property type="evidence" value="ECO:0007669"/>
    <property type="project" value="InterPro"/>
</dbReference>
<protein>
    <recommendedName>
        <fullName evidence="1">Protein kinase domain-containing protein</fullName>
    </recommendedName>
</protein>
<dbReference type="PANTHER" id="PTHR47987:SF37">
    <property type="entry name" value="PROTEIN KINASE DOMAIN-CONTAINING PROTEIN"/>
    <property type="match status" value="1"/>
</dbReference>
<evidence type="ECO:0000313" key="3">
    <source>
        <dbReference type="Proteomes" id="UP001327560"/>
    </source>
</evidence>
<dbReference type="Gene3D" id="1.10.510.10">
    <property type="entry name" value="Transferase(Phosphotransferase) domain 1"/>
    <property type="match status" value="1"/>
</dbReference>
<dbReference type="InterPro" id="IPR000719">
    <property type="entry name" value="Prot_kinase_dom"/>
</dbReference>
<keyword evidence="3" id="KW-1185">Reference proteome</keyword>
<evidence type="ECO:0000259" key="1">
    <source>
        <dbReference type="PROSITE" id="PS50011"/>
    </source>
</evidence>
<organism evidence="2 3">
    <name type="scientific">Canna indica</name>
    <name type="common">Indian-shot</name>
    <dbReference type="NCBI Taxonomy" id="4628"/>
    <lineage>
        <taxon>Eukaryota</taxon>
        <taxon>Viridiplantae</taxon>
        <taxon>Streptophyta</taxon>
        <taxon>Embryophyta</taxon>
        <taxon>Tracheophyta</taxon>
        <taxon>Spermatophyta</taxon>
        <taxon>Magnoliopsida</taxon>
        <taxon>Liliopsida</taxon>
        <taxon>Zingiberales</taxon>
        <taxon>Cannaceae</taxon>
        <taxon>Canna</taxon>
    </lineage>
</organism>
<dbReference type="InterPro" id="IPR046958">
    <property type="entry name" value="RBK1/2/STUNTED"/>
</dbReference>
<dbReference type="SMART" id="SM00220">
    <property type="entry name" value="S_TKc"/>
    <property type="match status" value="1"/>
</dbReference>
<name>A0AAQ3Q6I5_9LILI</name>
<dbReference type="PROSITE" id="PS00108">
    <property type="entry name" value="PROTEIN_KINASE_ST"/>
    <property type="match status" value="1"/>
</dbReference>
<sequence>MGCALSTFGDGDGGGGTCIETKDVAVASRRDGRGLGARGAAASPAFGLANASSSCEKMAWGTSLIFAGASAVRRRRWRRQRKSGEVENRSWLLAEARAEAAADTESVHSSFRFSFGSQTEAEEGMDNAATSTATAVLLLVNLEDEGERLGNRVARGDKRRQWQGLEVLERSISLAAGDLVKFSYSEIWSATRGFSKGRVLGIGGVSRVYKGRIGARRRAVAIKRVEGRDRDSAKAFCRELMIVTSLGSPYVVPLLGFCIDQEGLFLVYKYVSGGSLDHHLHHQEKRKGRAKVLSWEVRYKVATGIALAVEYLHFGTDRCIIHRDIKPSNILLSSNKTPKLCDFGLATWTDGPSVPFLCKCVKGTFGYLAPEYFQHGKLSDKTDVYAFGVVLLELITGQKAIDRNRPQGDENLVLWANPLLQQGIVASEKLIDPRLKPGSYHSIEMNRMIHAATACLNSEETRRPNINEVIGILKGEDTFSNWSIFMANGCLSGYGTQPHDTPAKSEMRGHLALAMLDVSDEEEDFYDR</sequence>
<dbReference type="SUPFAM" id="SSF56112">
    <property type="entry name" value="Protein kinase-like (PK-like)"/>
    <property type="match status" value="1"/>
</dbReference>
<dbReference type="InterPro" id="IPR008271">
    <property type="entry name" value="Ser/Thr_kinase_AS"/>
</dbReference>
<proteinExistence type="predicted"/>
<dbReference type="EMBL" id="CP136891">
    <property type="protein sequence ID" value="WOK97719.1"/>
    <property type="molecule type" value="Genomic_DNA"/>
</dbReference>
<dbReference type="AlphaFoldDB" id="A0AAQ3Q6I5"/>
<gene>
    <name evidence="2" type="ORF">Cni_G06427</name>
</gene>